<dbReference type="InterPro" id="IPR035093">
    <property type="entry name" value="RelE/ParE_toxin_dom_sf"/>
</dbReference>
<dbReference type="NCBIfam" id="TIGR02385">
    <property type="entry name" value="RelE_StbE"/>
    <property type="match status" value="1"/>
</dbReference>
<keyword evidence="1" id="KW-1277">Toxin-antitoxin system</keyword>
<protein>
    <submittedName>
        <fullName evidence="2">Type II toxin-antitoxin system mRNA interferase toxin, RelE/StbE family</fullName>
    </submittedName>
</protein>
<reference evidence="3" key="1">
    <citation type="submission" date="2017-09" db="EMBL/GenBank/DDBJ databases">
        <title>Depth-based differentiation of microbial function through sediment-hosted aquifers and enrichment of novel symbionts in the deep terrestrial subsurface.</title>
        <authorList>
            <person name="Probst A.J."/>
            <person name="Ladd B."/>
            <person name="Jarett J.K."/>
            <person name="Geller-Mcgrath D.E."/>
            <person name="Sieber C.M.K."/>
            <person name="Emerson J.B."/>
            <person name="Anantharaman K."/>
            <person name="Thomas B.C."/>
            <person name="Malmstrom R."/>
            <person name="Stieglmeier M."/>
            <person name="Klingl A."/>
            <person name="Woyke T."/>
            <person name="Ryan C.M."/>
            <person name="Banfield J.F."/>
        </authorList>
    </citation>
    <scope>NUCLEOTIDE SEQUENCE [LARGE SCALE GENOMIC DNA]</scope>
</reference>
<evidence type="ECO:0000313" key="3">
    <source>
        <dbReference type="Proteomes" id="UP000231469"/>
    </source>
</evidence>
<dbReference type="Pfam" id="PF15738">
    <property type="entry name" value="YafQ_toxin"/>
    <property type="match status" value="1"/>
</dbReference>
<dbReference type="AlphaFoldDB" id="A0A2M7VKG7"/>
<dbReference type="Gene3D" id="3.30.2310.20">
    <property type="entry name" value="RelE-like"/>
    <property type="match status" value="1"/>
</dbReference>
<name>A0A2M7VKG7_9BACT</name>
<dbReference type="SUPFAM" id="SSF143011">
    <property type="entry name" value="RelE-like"/>
    <property type="match status" value="1"/>
</dbReference>
<dbReference type="Proteomes" id="UP000231469">
    <property type="component" value="Unassembled WGS sequence"/>
</dbReference>
<accession>A0A2M7VKG7</accession>
<evidence type="ECO:0000256" key="1">
    <source>
        <dbReference type="ARBA" id="ARBA00022649"/>
    </source>
</evidence>
<gene>
    <name evidence="2" type="ORF">COX73_01270</name>
</gene>
<organism evidence="2 3">
    <name type="scientific">bacterium (Candidatus Gribaldobacteria) CG_4_10_14_0_2_um_filter_36_18</name>
    <dbReference type="NCBI Taxonomy" id="2014264"/>
    <lineage>
        <taxon>Bacteria</taxon>
        <taxon>Candidatus Gribaldobacteria</taxon>
    </lineage>
</organism>
<dbReference type="InterPro" id="IPR007712">
    <property type="entry name" value="RelE/ParE_toxin"/>
</dbReference>
<proteinExistence type="predicted"/>
<dbReference type="InterPro" id="IPR004386">
    <property type="entry name" value="Toxin_YafQ-like"/>
</dbReference>
<comment type="caution">
    <text evidence="2">The sequence shown here is derived from an EMBL/GenBank/DDBJ whole genome shotgun (WGS) entry which is preliminary data.</text>
</comment>
<sequence length="86" mass="10539">MKIEFHRHFTKHYKNIPLKIRHQFEERLFIFEENPFHPLLDNHPLTGDRKGQWSINVTGDWRAIYVFKDEDTIVFIDIDTHSNLYK</sequence>
<evidence type="ECO:0000313" key="2">
    <source>
        <dbReference type="EMBL" id="PJA02341.1"/>
    </source>
</evidence>
<dbReference type="EMBL" id="PFPS01000054">
    <property type="protein sequence ID" value="PJA02341.1"/>
    <property type="molecule type" value="Genomic_DNA"/>
</dbReference>